<feature type="repeat" description="PPR" evidence="3">
    <location>
        <begin position="154"/>
        <end position="188"/>
    </location>
</feature>
<dbReference type="Gene3D" id="1.25.40.10">
    <property type="entry name" value="Tetratricopeptide repeat domain"/>
    <property type="match status" value="1"/>
</dbReference>
<dbReference type="InterPro" id="IPR011990">
    <property type="entry name" value="TPR-like_helical_dom_sf"/>
</dbReference>
<dbReference type="AlphaFoldDB" id="A0A7J6GEL4"/>
<evidence type="ECO:0000313" key="6">
    <source>
        <dbReference type="Proteomes" id="UP000525078"/>
    </source>
</evidence>
<dbReference type="GO" id="GO:0003729">
    <property type="term" value="F:mRNA binding"/>
    <property type="evidence" value="ECO:0007669"/>
    <property type="project" value="TreeGrafter"/>
</dbReference>
<evidence type="ECO:0000313" key="7">
    <source>
        <dbReference type="Proteomes" id="UP000583929"/>
    </source>
</evidence>
<dbReference type="Proteomes" id="UP000583929">
    <property type="component" value="Unassembled WGS sequence"/>
</dbReference>
<keyword evidence="7" id="KW-1185">Reference proteome</keyword>
<accession>A0A7J6GEL4</accession>
<evidence type="ECO:0000313" key="4">
    <source>
        <dbReference type="EMBL" id="KAF4347322.1"/>
    </source>
</evidence>
<comment type="caution">
    <text evidence="5">The sequence shown here is derived from an EMBL/GenBank/DDBJ whole genome shotgun (WGS) entry which is preliminary data.</text>
</comment>
<evidence type="ECO:0000256" key="2">
    <source>
        <dbReference type="ARBA" id="ARBA00022737"/>
    </source>
</evidence>
<keyword evidence="2" id="KW-0677">Repeat</keyword>
<evidence type="ECO:0008006" key="8">
    <source>
        <dbReference type="Google" id="ProtNLM"/>
    </source>
</evidence>
<dbReference type="Pfam" id="PF01535">
    <property type="entry name" value="PPR"/>
    <property type="match status" value="1"/>
</dbReference>
<dbReference type="NCBIfam" id="TIGR00756">
    <property type="entry name" value="PPR"/>
    <property type="match status" value="2"/>
</dbReference>
<dbReference type="EMBL" id="JAATIQ010000819">
    <property type="protein sequence ID" value="KAF4347322.1"/>
    <property type="molecule type" value="Genomic_DNA"/>
</dbReference>
<reference evidence="6 7" key="1">
    <citation type="journal article" date="2020" name="bioRxiv">
        <title>Sequence and annotation of 42 cannabis genomes reveals extensive copy number variation in cannabinoid synthesis and pathogen resistance genes.</title>
        <authorList>
            <person name="Mckernan K.J."/>
            <person name="Helbert Y."/>
            <person name="Kane L.T."/>
            <person name="Ebling H."/>
            <person name="Zhang L."/>
            <person name="Liu B."/>
            <person name="Eaton Z."/>
            <person name="Mclaughlin S."/>
            <person name="Kingan S."/>
            <person name="Baybayan P."/>
            <person name="Concepcion G."/>
            <person name="Jordan M."/>
            <person name="Riva A."/>
            <person name="Barbazuk W."/>
            <person name="Harkins T."/>
        </authorList>
    </citation>
    <scope>NUCLEOTIDE SEQUENCE [LARGE SCALE GENOMIC DNA]</scope>
    <source>
        <strain evidence="6 7">cv. Jamaican Lion 4</strain>
        <strain evidence="4">Father</strain>
        <strain evidence="5">Mother</strain>
        <tissue evidence="5">Leaf</tissue>
    </source>
</reference>
<evidence type="ECO:0000256" key="1">
    <source>
        <dbReference type="ARBA" id="ARBA00007626"/>
    </source>
</evidence>
<dbReference type="InterPro" id="IPR051114">
    <property type="entry name" value="Mito_RNA_Proc_CCM1"/>
</dbReference>
<dbReference type="EMBL" id="JAATIP010000062">
    <property type="protein sequence ID" value="KAF4381278.1"/>
    <property type="molecule type" value="Genomic_DNA"/>
</dbReference>
<protein>
    <recommendedName>
        <fullName evidence="8">Pentatricopeptide repeat-containing protein</fullName>
    </recommendedName>
</protein>
<dbReference type="PROSITE" id="PS51375">
    <property type="entry name" value="PPR"/>
    <property type="match status" value="2"/>
</dbReference>
<dbReference type="PANTHER" id="PTHR47934:SF6">
    <property type="entry name" value="MITOCHONDRIAL GROUP I INTRON SPLICING FACTOR CCM1-RELATED"/>
    <property type="match status" value="1"/>
</dbReference>
<sequence>MTLLTLIRHSQLRRFYRSFSPLFPSSSSSSLKPVTDQHTLLTQDELTEVNLLLPRLCLSNQLNTATHLAITALLTNPPLDAISLSALLDSLASQSDMAMPMSLLTRLKHSPMSQHHVAPINNMLVAAYFRKGKPKEALKVFNWMVRSGSPFKLEEKFCGILVDGFCRSGMVLEALKVLRAMVAADICPHGVLRKVVYRGLLREARIREAMELNKALYCDCEGMNKVVDLLDTMIVNWIDSLHGQITKIPLERDRAKLSEKGSVD</sequence>
<feature type="repeat" description="PPR" evidence="3">
    <location>
        <begin position="117"/>
        <end position="151"/>
    </location>
</feature>
<dbReference type="GO" id="GO:0005739">
    <property type="term" value="C:mitochondrion"/>
    <property type="evidence" value="ECO:0007669"/>
    <property type="project" value="TreeGrafter"/>
</dbReference>
<dbReference type="Pfam" id="PF12854">
    <property type="entry name" value="PPR_1"/>
    <property type="match status" value="1"/>
</dbReference>
<evidence type="ECO:0000313" key="5">
    <source>
        <dbReference type="EMBL" id="KAF4381278.1"/>
    </source>
</evidence>
<dbReference type="Proteomes" id="UP000525078">
    <property type="component" value="Unassembled WGS sequence"/>
</dbReference>
<dbReference type="GO" id="GO:0007005">
    <property type="term" value="P:mitochondrion organization"/>
    <property type="evidence" value="ECO:0007669"/>
    <property type="project" value="TreeGrafter"/>
</dbReference>
<proteinExistence type="inferred from homology"/>
<comment type="similarity">
    <text evidence="1">Belongs to the PPR family. P subfamily.</text>
</comment>
<gene>
    <name evidence="5" type="ORF">F8388_016234</name>
    <name evidence="4" type="ORF">G4B88_007805</name>
</gene>
<dbReference type="InterPro" id="IPR002885">
    <property type="entry name" value="PPR_rpt"/>
</dbReference>
<evidence type="ECO:0000256" key="3">
    <source>
        <dbReference type="PROSITE-ProRule" id="PRU00708"/>
    </source>
</evidence>
<name>A0A7J6GEL4_CANSA</name>
<dbReference type="PANTHER" id="PTHR47934">
    <property type="entry name" value="PENTATRICOPEPTIDE REPEAT-CONTAINING PROTEIN PET309, MITOCHONDRIAL"/>
    <property type="match status" value="1"/>
</dbReference>
<organism evidence="5 6">
    <name type="scientific">Cannabis sativa</name>
    <name type="common">Hemp</name>
    <name type="synonym">Marijuana</name>
    <dbReference type="NCBI Taxonomy" id="3483"/>
    <lineage>
        <taxon>Eukaryota</taxon>
        <taxon>Viridiplantae</taxon>
        <taxon>Streptophyta</taxon>
        <taxon>Embryophyta</taxon>
        <taxon>Tracheophyta</taxon>
        <taxon>Spermatophyta</taxon>
        <taxon>Magnoliopsida</taxon>
        <taxon>eudicotyledons</taxon>
        <taxon>Gunneridae</taxon>
        <taxon>Pentapetalae</taxon>
        <taxon>rosids</taxon>
        <taxon>fabids</taxon>
        <taxon>Rosales</taxon>
        <taxon>Cannabaceae</taxon>
        <taxon>Cannabis</taxon>
    </lineage>
</organism>
<dbReference type="GO" id="GO:0006396">
    <property type="term" value="P:RNA processing"/>
    <property type="evidence" value="ECO:0007669"/>
    <property type="project" value="TreeGrafter"/>
</dbReference>